<feature type="compositionally biased region" description="Polar residues" evidence="1">
    <location>
        <begin position="59"/>
        <end position="91"/>
    </location>
</feature>
<sequence length="226" mass="23443">MHLARACGRRPKCHLQLACAAFIFLSLLFAAAGTPILASASRASVPEILADAIGPVASQGDTDPGESTSVSGSAAQPTMITVDNVGSTSTDPETDLEGMDVGTPPFFPSPSPMPIVETPIPPSPSEEPLPESSADADPSFSSLETDGGVTERMGGMSMAGVATAAVVCSVALILVCACCVRTRRRRRLANAALKSVDDDAHISTDFVHGFERRESIPWGHPTATPR</sequence>
<dbReference type="GeneID" id="17318003"/>
<name>R7QRM3_CHOCR</name>
<keyword evidence="2" id="KW-1133">Transmembrane helix</keyword>
<organism evidence="4 5">
    <name type="scientific">Chondrus crispus</name>
    <name type="common">Carrageen Irish moss</name>
    <name type="synonym">Polymorpha crispa</name>
    <dbReference type="NCBI Taxonomy" id="2769"/>
    <lineage>
        <taxon>Eukaryota</taxon>
        <taxon>Rhodophyta</taxon>
        <taxon>Florideophyceae</taxon>
        <taxon>Rhodymeniophycidae</taxon>
        <taxon>Gigartinales</taxon>
        <taxon>Gigartinaceae</taxon>
        <taxon>Chondrus</taxon>
    </lineage>
</organism>
<gene>
    <name evidence="4" type="ORF">CHC_T00000608001</name>
</gene>
<keyword evidence="2" id="KW-0812">Transmembrane</keyword>
<dbReference type="Gramene" id="CDF39985">
    <property type="protein sequence ID" value="CDF39985"/>
    <property type="gene ID" value="CHC_T00000608001"/>
</dbReference>
<keyword evidence="5" id="KW-1185">Reference proteome</keyword>
<evidence type="ECO:0000313" key="4">
    <source>
        <dbReference type="EMBL" id="CDF39985.1"/>
    </source>
</evidence>
<keyword evidence="3" id="KW-0732">Signal</keyword>
<keyword evidence="2" id="KW-0472">Membrane</keyword>
<evidence type="ECO:0000256" key="3">
    <source>
        <dbReference type="SAM" id="SignalP"/>
    </source>
</evidence>
<feature type="region of interest" description="Disordered" evidence="1">
    <location>
        <begin position="56"/>
        <end position="142"/>
    </location>
</feature>
<dbReference type="KEGG" id="ccp:CHC_T00000608001"/>
<proteinExistence type="predicted"/>
<feature type="compositionally biased region" description="Pro residues" evidence="1">
    <location>
        <begin position="105"/>
        <end position="127"/>
    </location>
</feature>
<feature type="signal peptide" evidence="3">
    <location>
        <begin position="1"/>
        <end position="33"/>
    </location>
</feature>
<protein>
    <submittedName>
        <fullName evidence="4">Uncharacterized protein</fullName>
    </submittedName>
</protein>
<evidence type="ECO:0000256" key="2">
    <source>
        <dbReference type="SAM" id="Phobius"/>
    </source>
</evidence>
<dbReference type="Proteomes" id="UP000012073">
    <property type="component" value="Unassembled WGS sequence"/>
</dbReference>
<feature type="chain" id="PRO_5004443529" evidence="3">
    <location>
        <begin position="34"/>
        <end position="226"/>
    </location>
</feature>
<feature type="transmembrane region" description="Helical" evidence="2">
    <location>
        <begin position="158"/>
        <end position="180"/>
    </location>
</feature>
<evidence type="ECO:0000313" key="5">
    <source>
        <dbReference type="Proteomes" id="UP000012073"/>
    </source>
</evidence>
<dbReference type="RefSeq" id="XP_005710279.1">
    <property type="nucleotide sequence ID" value="XM_005710222.1"/>
</dbReference>
<dbReference type="AlphaFoldDB" id="R7QRM3"/>
<evidence type="ECO:0000256" key="1">
    <source>
        <dbReference type="SAM" id="MobiDB-lite"/>
    </source>
</evidence>
<reference evidence="5" key="1">
    <citation type="journal article" date="2013" name="Proc. Natl. Acad. Sci. U.S.A.">
        <title>Genome structure and metabolic features in the red seaweed Chondrus crispus shed light on evolution of the Archaeplastida.</title>
        <authorList>
            <person name="Collen J."/>
            <person name="Porcel B."/>
            <person name="Carre W."/>
            <person name="Ball S.G."/>
            <person name="Chaparro C."/>
            <person name="Tonon T."/>
            <person name="Barbeyron T."/>
            <person name="Michel G."/>
            <person name="Noel B."/>
            <person name="Valentin K."/>
            <person name="Elias M."/>
            <person name="Artiguenave F."/>
            <person name="Arun A."/>
            <person name="Aury J.M."/>
            <person name="Barbosa-Neto J.F."/>
            <person name="Bothwell J.H."/>
            <person name="Bouget F.Y."/>
            <person name="Brillet L."/>
            <person name="Cabello-Hurtado F."/>
            <person name="Capella-Gutierrez S."/>
            <person name="Charrier B."/>
            <person name="Cladiere L."/>
            <person name="Cock J.M."/>
            <person name="Coelho S.M."/>
            <person name="Colleoni C."/>
            <person name="Czjzek M."/>
            <person name="Da Silva C."/>
            <person name="Delage L."/>
            <person name="Denoeud F."/>
            <person name="Deschamps P."/>
            <person name="Dittami S.M."/>
            <person name="Gabaldon T."/>
            <person name="Gachon C.M."/>
            <person name="Groisillier A."/>
            <person name="Herve C."/>
            <person name="Jabbari K."/>
            <person name="Katinka M."/>
            <person name="Kloareg B."/>
            <person name="Kowalczyk N."/>
            <person name="Labadie K."/>
            <person name="Leblanc C."/>
            <person name="Lopez P.J."/>
            <person name="McLachlan D.H."/>
            <person name="Meslet-Cladiere L."/>
            <person name="Moustafa A."/>
            <person name="Nehr Z."/>
            <person name="Nyvall Collen P."/>
            <person name="Panaud O."/>
            <person name="Partensky F."/>
            <person name="Poulain J."/>
            <person name="Rensing S.A."/>
            <person name="Rousvoal S."/>
            <person name="Samson G."/>
            <person name="Symeonidi A."/>
            <person name="Weissenbach J."/>
            <person name="Zambounis A."/>
            <person name="Wincker P."/>
            <person name="Boyen C."/>
        </authorList>
    </citation>
    <scope>NUCLEOTIDE SEQUENCE [LARGE SCALE GENOMIC DNA]</scope>
    <source>
        <strain evidence="5">cv. Stackhouse</strain>
    </source>
</reference>
<dbReference type="EMBL" id="HG002101">
    <property type="protein sequence ID" value="CDF39985.1"/>
    <property type="molecule type" value="Genomic_DNA"/>
</dbReference>
<accession>R7QRM3</accession>